<comment type="function">
    <text evidence="5">Catalyzes the phosphorylation of the 3'-hydroxyl group of dephosphocoenzyme A to form coenzyme A.</text>
</comment>
<keyword evidence="4 5" id="KW-0173">Coenzyme A biosynthesis</keyword>
<comment type="similarity">
    <text evidence="1 5">Belongs to the CoaE family.</text>
</comment>
<dbReference type="UniPathway" id="UPA00241">
    <property type="reaction ID" value="UER00356"/>
</dbReference>
<evidence type="ECO:0000313" key="7">
    <source>
        <dbReference type="EMBL" id="MBD1261247.1"/>
    </source>
</evidence>
<dbReference type="GO" id="GO:0015937">
    <property type="term" value="P:coenzyme A biosynthetic process"/>
    <property type="evidence" value="ECO:0007669"/>
    <property type="project" value="UniProtKB-UniRule"/>
</dbReference>
<keyword evidence="5" id="KW-0963">Cytoplasm</keyword>
<protein>
    <recommendedName>
        <fullName evidence="5 6">Dephospho-CoA kinase</fullName>
        <ecNumber evidence="5 6">2.7.1.24</ecNumber>
    </recommendedName>
    <alternativeName>
        <fullName evidence="5">Dephosphocoenzyme A kinase</fullName>
    </alternativeName>
</protein>
<comment type="pathway">
    <text evidence="5">Cofactor biosynthesis; coenzyme A biosynthesis; CoA from (R)-pantothenate: step 5/5.</text>
</comment>
<dbReference type="InterPro" id="IPR001977">
    <property type="entry name" value="Depp_CoAkinase"/>
</dbReference>
<keyword evidence="5 8" id="KW-0418">Kinase</keyword>
<dbReference type="CDD" id="cd02022">
    <property type="entry name" value="DPCK"/>
    <property type="match status" value="1"/>
</dbReference>
<accession>A0A316DZF7</accession>
<evidence type="ECO:0000256" key="4">
    <source>
        <dbReference type="ARBA" id="ARBA00022993"/>
    </source>
</evidence>
<reference evidence="8 9" key="1">
    <citation type="submission" date="2018-05" db="EMBL/GenBank/DDBJ databases">
        <title>Genomic Encyclopedia of Archaeal and Bacterial Type Strains, Phase II (KMG-II): from individual species to whole genera.</title>
        <authorList>
            <person name="Goeker M."/>
        </authorList>
    </citation>
    <scope>NUCLEOTIDE SEQUENCE [LARGE SCALE GENOMIC DNA]</scope>
    <source>
        <strain evidence="8 9">DSM 23514</strain>
    </source>
</reference>
<dbReference type="PROSITE" id="PS51219">
    <property type="entry name" value="DPCK"/>
    <property type="match status" value="1"/>
</dbReference>
<dbReference type="EC" id="2.7.1.24" evidence="5 6"/>
<dbReference type="GO" id="GO:0005737">
    <property type="term" value="C:cytoplasm"/>
    <property type="evidence" value="ECO:0007669"/>
    <property type="project" value="UniProtKB-SubCell"/>
</dbReference>
<dbReference type="Proteomes" id="UP000245667">
    <property type="component" value="Unassembled WGS sequence"/>
</dbReference>
<comment type="caution">
    <text evidence="8">The sequence shown here is derived from an EMBL/GenBank/DDBJ whole genome shotgun (WGS) entry which is preliminary data.</text>
</comment>
<dbReference type="RefSeq" id="WP_109650230.1">
    <property type="nucleotide sequence ID" value="NZ_CAJQNU010000019.1"/>
</dbReference>
<dbReference type="NCBIfam" id="TIGR00152">
    <property type="entry name" value="dephospho-CoA kinase"/>
    <property type="match status" value="1"/>
</dbReference>
<dbReference type="GO" id="GO:0004140">
    <property type="term" value="F:dephospho-CoA kinase activity"/>
    <property type="evidence" value="ECO:0007669"/>
    <property type="project" value="UniProtKB-UniRule"/>
</dbReference>
<keyword evidence="5 7" id="KW-0808">Transferase</keyword>
<dbReference type="HAMAP" id="MF_00376">
    <property type="entry name" value="Dephospho_CoA_kinase"/>
    <property type="match status" value="1"/>
</dbReference>
<evidence type="ECO:0000256" key="1">
    <source>
        <dbReference type="ARBA" id="ARBA00009018"/>
    </source>
</evidence>
<comment type="subcellular location">
    <subcellularLocation>
        <location evidence="5">Cytoplasm</location>
    </subcellularLocation>
</comment>
<organism evidence="8 9">
    <name type="scientific">Maribacter polysiphoniae</name>
    <dbReference type="NCBI Taxonomy" id="429344"/>
    <lineage>
        <taxon>Bacteria</taxon>
        <taxon>Pseudomonadati</taxon>
        <taxon>Bacteroidota</taxon>
        <taxon>Flavobacteriia</taxon>
        <taxon>Flavobacteriales</taxon>
        <taxon>Flavobacteriaceae</taxon>
        <taxon>Maribacter</taxon>
    </lineage>
</organism>
<reference evidence="7 10" key="2">
    <citation type="submission" date="2020-07" db="EMBL/GenBank/DDBJ databases">
        <title>The draft genome sequence of Maribacter polysiphoniae KCTC 22021.</title>
        <authorList>
            <person name="Mu L."/>
        </authorList>
    </citation>
    <scope>NUCLEOTIDE SEQUENCE [LARGE SCALE GENOMIC DNA]</scope>
    <source>
        <strain evidence="7 10">KCTC 22021</strain>
    </source>
</reference>
<comment type="catalytic activity">
    <reaction evidence="5">
        <text>3'-dephospho-CoA + ATP = ADP + CoA + H(+)</text>
        <dbReference type="Rhea" id="RHEA:18245"/>
        <dbReference type="ChEBI" id="CHEBI:15378"/>
        <dbReference type="ChEBI" id="CHEBI:30616"/>
        <dbReference type="ChEBI" id="CHEBI:57287"/>
        <dbReference type="ChEBI" id="CHEBI:57328"/>
        <dbReference type="ChEBI" id="CHEBI:456216"/>
        <dbReference type="EC" id="2.7.1.24"/>
    </reaction>
</comment>
<dbReference type="EMBL" id="JACWLN010000004">
    <property type="protein sequence ID" value="MBD1261247.1"/>
    <property type="molecule type" value="Genomic_DNA"/>
</dbReference>
<dbReference type="Gene3D" id="3.40.50.300">
    <property type="entry name" value="P-loop containing nucleotide triphosphate hydrolases"/>
    <property type="match status" value="1"/>
</dbReference>
<sequence length="196" mass="21848">MTIVALTGGIGSGKSTVANMFKKLGVPVYNSDKKAKKLMASSKKIRKAIKALLGDGAYTDKTLNRDFIAQRVFGDKELLSQLNGIVHPAVRKDFLKWAGKQKAPYVIQESAIVFENGQQDFYDKVILVTAPEEVRIQRVVERDGSEKSKVKARMGNQWDDSRKVSLSDYVIDNISLSDTESKVMEVHKFLLNHCGL</sequence>
<evidence type="ECO:0000256" key="3">
    <source>
        <dbReference type="ARBA" id="ARBA00022840"/>
    </source>
</evidence>
<dbReference type="PANTHER" id="PTHR10695">
    <property type="entry name" value="DEPHOSPHO-COA KINASE-RELATED"/>
    <property type="match status" value="1"/>
</dbReference>
<evidence type="ECO:0000313" key="10">
    <source>
        <dbReference type="Proteomes" id="UP000651837"/>
    </source>
</evidence>
<dbReference type="AlphaFoldDB" id="A0A316DZF7"/>
<evidence type="ECO:0000256" key="5">
    <source>
        <dbReference type="HAMAP-Rule" id="MF_00376"/>
    </source>
</evidence>
<name>A0A316DZF7_9FLAO</name>
<proteinExistence type="inferred from homology"/>
<evidence type="ECO:0000256" key="2">
    <source>
        <dbReference type="ARBA" id="ARBA00022741"/>
    </source>
</evidence>
<keyword evidence="3 5" id="KW-0067">ATP-binding</keyword>
<evidence type="ECO:0000256" key="6">
    <source>
        <dbReference type="NCBIfam" id="TIGR00152"/>
    </source>
</evidence>
<dbReference type="GO" id="GO:0005524">
    <property type="term" value="F:ATP binding"/>
    <property type="evidence" value="ECO:0007669"/>
    <property type="project" value="UniProtKB-UniRule"/>
</dbReference>
<evidence type="ECO:0000313" key="8">
    <source>
        <dbReference type="EMBL" id="PWK23511.1"/>
    </source>
</evidence>
<dbReference type="Pfam" id="PF01121">
    <property type="entry name" value="CoaE"/>
    <property type="match status" value="1"/>
</dbReference>
<dbReference type="EMBL" id="QGGQ01000004">
    <property type="protein sequence ID" value="PWK23511.1"/>
    <property type="molecule type" value="Genomic_DNA"/>
</dbReference>
<gene>
    <name evidence="5" type="primary">coaE</name>
    <name evidence="7" type="ORF">HZY62_11645</name>
    <name evidence="8" type="ORF">LX92_02077</name>
</gene>
<dbReference type="PANTHER" id="PTHR10695:SF46">
    <property type="entry name" value="BIFUNCTIONAL COENZYME A SYNTHASE-RELATED"/>
    <property type="match status" value="1"/>
</dbReference>
<dbReference type="Proteomes" id="UP000651837">
    <property type="component" value="Unassembled WGS sequence"/>
</dbReference>
<dbReference type="OrthoDB" id="9812943at2"/>
<dbReference type="SUPFAM" id="SSF52540">
    <property type="entry name" value="P-loop containing nucleoside triphosphate hydrolases"/>
    <property type="match status" value="1"/>
</dbReference>
<feature type="binding site" evidence="5">
    <location>
        <begin position="11"/>
        <end position="16"/>
    </location>
    <ligand>
        <name>ATP</name>
        <dbReference type="ChEBI" id="CHEBI:30616"/>
    </ligand>
</feature>
<keyword evidence="10" id="KW-1185">Reference proteome</keyword>
<keyword evidence="2 5" id="KW-0547">Nucleotide-binding</keyword>
<dbReference type="InterPro" id="IPR027417">
    <property type="entry name" value="P-loop_NTPase"/>
</dbReference>
<evidence type="ECO:0000313" key="9">
    <source>
        <dbReference type="Proteomes" id="UP000245667"/>
    </source>
</evidence>